<keyword evidence="6" id="KW-0368">Histidine biosynthesis</keyword>
<dbReference type="InterPro" id="IPR050106">
    <property type="entry name" value="HistidinolP_aminotransfase"/>
</dbReference>
<dbReference type="HAMAP" id="MF_01023">
    <property type="entry name" value="HisC_aminotrans_2"/>
    <property type="match status" value="1"/>
</dbReference>
<evidence type="ECO:0000256" key="5">
    <source>
        <dbReference type="ARBA" id="ARBA00022898"/>
    </source>
</evidence>
<reference evidence="8" key="2">
    <citation type="journal article" date="2021" name="Microbiome">
        <title>Successional dynamics and alternative stable states in a saline activated sludge microbial community over 9 years.</title>
        <authorList>
            <person name="Wang Y."/>
            <person name="Ye J."/>
            <person name="Ju F."/>
            <person name="Liu L."/>
            <person name="Boyd J.A."/>
            <person name="Deng Y."/>
            <person name="Parks D.H."/>
            <person name="Jiang X."/>
            <person name="Yin X."/>
            <person name="Woodcroft B.J."/>
            <person name="Tyson G.W."/>
            <person name="Hugenholtz P."/>
            <person name="Polz M.F."/>
            <person name="Zhang T."/>
        </authorList>
    </citation>
    <scope>NUCLEOTIDE SEQUENCE</scope>
    <source>
        <strain evidence="8">HKST-UBA02</strain>
    </source>
</reference>
<gene>
    <name evidence="6 8" type="primary">hisC</name>
    <name evidence="8" type="ORF">KDA27_04575</name>
</gene>
<dbReference type="GO" id="GO:0000105">
    <property type="term" value="P:L-histidine biosynthetic process"/>
    <property type="evidence" value="ECO:0007669"/>
    <property type="project" value="UniProtKB-UniRule"/>
</dbReference>
<feature type="domain" description="Aminotransferase class I/classII large" evidence="7">
    <location>
        <begin position="36"/>
        <end position="358"/>
    </location>
</feature>
<evidence type="ECO:0000256" key="4">
    <source>
        <dbReference type="ARBA" id="ARBA00022679"/>
    </source>
</evidence>
<dbReference type="Pfam" id="PF00155">
    <property type="entry name" value="Aminotran_1_2"/>
    <property type="match status" value="1"/>
</dbReference>
<comment type="similarity">
    <text evidence="6">Belongs to the class-II pyridoxal-phosphate-dependent aminotransferase family. Histidinol-phosphate aminotransferase subfamily.</text>
</comment>
<evidence type="ECO:0000313" key="9">
    <source>
        <dbReference type="Proteomes" id="UP000739538"/>
    </source>
</evidence>
<comment type="catalytic activity">
    <reaction evidence="6">
        <text>L-histidinol phosphate + 2-oxoglutarate = 3-(imidazol-4-yl)-2-oxopropyl phosphate + L-glutamate</text>
        <dbReference type="Rhea" id="RHEA:23744"/>
        <dbReference type="ChEBI" id="CHEBI:16810"/>
        <dbReference type="ChEBI" id="CHEBI:29985"/>
        <dbReference type="ChEBI" id="CHEBI:57766"/>
        <dbReference type="ChEBI" id="CHEBI:57980"/>
        <dbReference type="EC" id="2.6.1.9"/>
    </reaction>
</comment>
<dbReference type="Proteomes" id="UP000739538">
    <property type="component" value="Unassembled WGS sequence"/>
</dbReference>
<proteinExistence type="inferred from homology"/>
<dbReference type="NCBIfam" id="TIGR01141">
    <property type="entry name" value="hisC"/>
    <property type="match status" value="1"/>
</dbReference>
<dbReference type="InterPro" id="IPR015421">
    <property type="entry name" value="PyrdxlP-dep_Trfase_major"/>
</dbReference>
<protein>
    <recommendedName>
        <fullName evidence="6">Histidinol-phosphate aminotransferase</fullName>
        <ecNumber evidence="6">2.6.1.9</ecNumber>
    </recommendedName>
    <alternativeName>
        <fullName evidence="6">Imidazole acetol-phosphate transaminase</fullName>
    </alternativeName>
</protein>
<keyword evidence="5 6" id="KW-0663">Pyridoxal phosphate</keyword>
<comment type="caution">
    <text evidence="8">The sequence shown here is derived from an EMBL/GenBank/DDBJ whole genome shotgun (WGS) entry which is preliminary data.</text>
</comment>
<dbReference type="InterPro" id="IPR015424">
    <property type="entry name" value="PyrdxlP-dep_Trfase"/>
</dbReference>
<dbReference type="GO" id="GO:0030170">
    <property type="term" value="F:pyridoxal phosphate binding"/>
    <property type="evidence" value="ECO:0007669"/>
    <property type="project" value="InterPro"/>
</dbReference>
<reference evidence="8" key="1">
    <citation type="submission" date="2020-04" db="EMBL/GenBank/DDBJ databases">
        <authorList>
            <person name="Zhang T."/>
        </authorList>
    </citation>
    <scope>NUCLEOTIDE SEQUENCE</scope>
    <source>
        <strain evidence="8">HKST-UBA02</strain>
    </source>
</reference>
<sequence>MTETSPFLPWLDAIQPYVPGKPPKDILGQIPFDSLANLASNENALGPSHRVLEALGDAAATLHRYPDDRAQTLKGVVAARLDLDPSQIAVGNGSNDLIDLLVRITSAPGTEVVMSEHSFPTCRIAALGSGAKLTLVPQKNDTHDLVAMAAAVGPDTRLVYVCNPNNPTGTMNTEAEVDRFLRSLPDHVLPVFDEAYFEYAESAEFPDLVPRVRRGERLCVLRTFSKIFAIPALRIGYGLCPSDVTSRIEKIRLPFNVNGVAQQAAIVSLSDAAQIPRARAFNVAGKGYLRRELDRLGVSYTNSQTNFLMISVPEPKELSIELLKRGVVIRPLVSFGLTPDRYRVTVGTPHENERFVHAMEDILRGTR</sequence>
<name>A0A956NB13_UNCEI</name>
<dbReference type="CDD" id="cd00609">
    <property type="entry name" value="AAT_like"/>
    <property type="match status" value="1"/>
</dbReference>
<dbReference type="InterPro" id="IPR004839">
    <property type="entry name" value="Aminotransferase_I/II_large"/>
</dbReference>
<dbReference type="InterPro" id="IPR005861">
    <property type="entry name" value="HisP_aminotrans"/>
</dbReference>
<evidence type="ECO:0000313" key="8">
    <source>
        <dbReference type="EMBL" id="MCA9755056.1"/>
    </source>
</evidence>
<evidence type="ECO:0000256" key="1">
    <source>
        <dbReference type="ARBA" id="ARBA00001933"/>
    </source>
</evidence>
<keyword evidence="6" id="KW-0028">Amino-acid biosynthesis</keyword>
<keyword evidence="3 6" id="KW-0032">Aminotransferase</keyword>
<dbReference type="Gene3D" id="3.40.640.10">
    <property type="entry name" value="Type I PLP-dependent aspartate aminotransferase-like (Major domain)"/>
    <property type="match status" value="1"/>
</dbReference>
<comment type="cofactor">
    <cofactor evidence="1 6">
        <name>pyridoxal 5'-phosphate</name>
        <dbReference type="ChEBI" id="CHEBI:597326"/>
    </cofactor>
</comment>
<dbReference type="EC" id="2.6.1.9" evidence="6"/>
<evidence type="ECO:0000259" key="7">
    <source>
        <dbReference type="Pfam" id="PF00155"/>
    </source>
</evidence>
<accession>A0A956NB13</accession>
<comment type="subunit">
    <text evidence="2 6">Homodimer.</text>
</comment>
<dbReference type="Gene3D" id="3.90.1150.10">
    <property type="entry name" value="Aspartate Aminotransferase, domain 1"/>
    <property type="match status" value="1"/>
</dbReference>
<dbReference type="SUPFAM" id="SSF53383">
    <property type="entry name" value="PLP-dependent transferases"/>
    <property type="match status" value="1"/>
</dbReference>
<dbReference type="PANTHER" id="PTHR43643">
    <property type="entry name" value="HISTIDINOL-PHOSPHATE AMINOTRANSFERASE 2"/>
    <property type="match status" value="1"/>
</dbReference>
<evidence type="ECO:0000256" key="6">
    <source>
        <dbReference type="HAMAP-Rule" id="MF_01023"/>
    </source>
</evidence>
<feature type="modified residue" description="N6-(pyridoxal phosphate)lysine" evidence="6">
    <location>
        <position position="226"/>
    </location>
</feature>
<dbReference type="EMBL" id="JAGQHS010000015">
    <property type="protein sequence ID" value="MCA9755056.1"/>
    <property type="molecule type" value="Genomic_DNA"/>
</dbReference>
<keyword evidence="4 6" id="KW-0808">Transferase</keyword>
<organism evidence="8 9">
    <name type="scientific">Eiseniibacteriota bacterium</name>
    <dbReference type="NCBI Taxonomy" id="2212470"/>
    <lineage>
        <taxon>Bacteria</taxon>
        <taxon>Candidatus Eiseniibacteriota</taxon>
    </lineage>
</organism>
<evidence type="ECO:0000256" key="2">
    <source>
        <dbReference type="ARBA" id="ARBA00011738"/>
    </source>
</evidence>
<comment type="pathway">
    <text evidence="6">Amino-acid biosynthesis; L-histidine biosynthesis; L-histidine from 5-phospho-alpha-D-ribose 1-diphosphate: step 7/9.</text>
</comment>
<dbReference type="GO" id="GO:0004400">
    <property type="term" value="F:histidinol-phosphate transaminase activity"/>
    <property type="evidence" value="ECO:0007669"/>
    <property type="project" value="UniProtKB-UniRule"/>
</dbReference>
<dbReference type="InterPro" id="IPR015422">
    <property type="entry name" value="PyrdxlP-dep_Trfase_small"/>
</dbReference>
<dbReference type="AlphaFoldDB" id="A0A956NB13"/>
<evidence type="ECO:0000256" key="3">
    <source>
        <dbReference type="ARBA" id="ARBA00022576"/>
    </source>
</evidence>
<dbReference type="PANTHER" id="PTHR43643:SF3">
    <property type="entry name" value="HISTIDINOL-PHOSPHATE AMINOTRANSFERASE"/>
    <property type="match status" value="1"/>
</dbReference>